<organism evidence="1">
    <name type="scientific">marine metagenome</name>
    <dbReference type="NCBI Taxonomy" id="408172"/>
    <lineage>
        <taxon>unclassified sequences</taxon>
        <taxon>metagenomes</taxon>
        <taxon>ecological metagenomes</taxon>
    </lineage>
</organism>
<proteinExistence type="predicted"/>
<evidence type="ECO:0000313" key="1">
    <source>
        <dbReference type="EMBL" id="SVC64380.1"/>
    </source>
</evidence>
<gene>
    <name evidence="1" type="ORF">METZ01_LOCUS317234</name>
</gene>
<accession>A0A382NUR5</accession>
<dbReference type="EMBL" id="UINC01102617">
    <property type="protein sequence ID" value="SVC64380.1"/>
    <property type="molecule type" value="Genomic_DNA"/>
</dbReference>
<name>A0A382NUR5_9ZZZZ</name>
<protein>
    <submittedName>
        <fullName evidence="1">Uncharacterized protein</fullName>
    </submittedName>
</protein>
<dbReference type="AlphaFoldDB" id="A0A382NUR5"/>
<sequence length="103" mass="10723">MRVRAFVPDLMDRSRLSAPDVSVEFVPDPATLLDGEADLFVVDLARPGALEAVCSGSADLGRVVGFAPHVDVAVIGGARSAGLAEVLPRSAFFRRFPEVGSGG</sequence>
<reference evidence="1" key="1">
    <citation type="submission" date="2018-05" db="EMBL/GenBank/DDBJ databases">
        <authorList>
            <person name="Lanie J.A."/>
            <person name="Ng W.-L."/>
            <person name="Kazmierczak K.M."/>
            <person name="Andrzejewski T.M."/>
            <person name="Davidsen T.M."/>
            <person name="Wayne K.J."/>
            <person name="Tettelin H."/>
            <person name="Glass J.I."/>
            <person name="Rusch D."/>
            <person name="Podicherti R."/>
            <person name="Tsui H.-C.T."/>
            <person name="Winkler M.E."/>
        </authorList>
    </citation>
    <scope>NUCLEOTIDE SEQUENCE</scope>
</reference>